<evidence type="ECO:0008006" key="4">
    <source>
        <dbReference type="Google" id="ProtNLM"/>
    </source>
</evidence>
<sequence>MSVSTEPAVVAQTSARGLLRPLAAVAVVAVVLGQLLGLVQTGVAPGGDPANDPVYDKVLADHGSMWLWPVGGIGNLLAAAATAFAVLVLVTTCGNGRGPRWAWAGAALLCLAGPLLAAGMGGAGILYYAAGDTRALAPAAGRTLLHHVNHQGGLDGAFVLPGLLALLLGLIVAAVALLRSRAVDWWLPAVLLVSTVASFVVDHGLGGALVTLPGAAVTVLLCLRSRQALSEN</sequence>
<feature type="transmembrane region" description="Helical" evidence="1">
    <location>
        <begin position="22"/>
        <end position="46"/>
    </location>
</feature>
<feature type="transmembrane region" description="Helical" evidence="1">
    <location>
        <begin position="207"/>
        <end position="223"/>
    </location>
</feature>
<gene>
    <name evidence="2" type="ORF">ACEZDJ_33985</name>
</gene>
<dbReference type="EMBL" id="JBHEZZ010000028">
    <property type="protein sequence ID" value="MFC1406318.1"/>
    <property type="molecule type" value="Genomic_DNA"/>
</dbReference>
<comment type="caution">
    <text evidence="2">The sequence shown here is derived from an EMBL/GenBank/DDBJ whole genome shotgun (WGS) entry which is preliminary data.</text>
</comment>
<feature type="transmembrane region" description="Helical" evidence="1">
    <location>
        <begin position="158"/>
        <end position="178"/>
    </location>
</feature>
<proteinExistence type="predicted"/>
<accession>A0ABV6UY23</accession>
<keyword evidence="1" id="KW-0812">Transmembrane</keyword>
<dbReference type="Proteomes" id="UP001592528">
    <property type="component" value="Unassembled WGS sequence"/>
</dbReference>
<reference evidence="2 3" key="1">
    <citation type="submission" date="2024-09" db="EMBL/GenBank/DDBJ databases">
        <authorList>
            <person name="Lee S.D."/>
        </authorList>
    </citation>
    <scope>NUCLEOTIDE SEQUENCE [LARGE SCALE GENOMIC DNA]</scope>
    <source>
        <strain evidence="2 3">N1-5</strain>
    </source>
</reference>
<organism evidence="2 3">
    <name type="scientific">Streptacidiphilus cavernicola</name>
    <dbReference type="NCBI Taxonomy" id="3342716"/>
    <lineage>
        <taxon>Bacteria</taxon>
        <taxon>Bacillati</taxon>
        <taxon>Actinomycetota</taxon>
        <taxon>Actinomycetes</taxon>
        <taxon>Kitasatosporales</taxon>
        <taxon>Streptomycetaceae</taxon>
        <taxon>Streptacidiphilus</taxon>
    </lineage>
</organism>
<evidence type="ECO:0000313" key="3">
    <source>
        <dbReference type="Proteomes" id="UP001592528"/>
    </source>
</evidence>
<evidence type="ECO:0000313" key="2">
    <source>
        <dbReference type="EMBL" id="MFC1406318.1"/>
    </source>
</evidence>
<feature type="transmembrane region" description="Helical" evidence="1">
    <location>
        <begin position="66"/>
        <end position="90"/>
    </location>
</feature>
<feature type="transmembrane region" description="Helical" evidence="1">
    <location>
        <begin position="185"/>
        <end position="201"/>
    </location>
</feature>
<keyword evidence="1" id="KW-0472">Membrane</keyword>
<feature type="transmembrane region" description="Helical" evidence="1">
    <location>
        <begin position="102"/>
        <end position="129"/>
    </location>
</feature>
<evidence type="ECO:0000256" key="1">
    <source>
        <dbReference type="SAM" id="Phobius"/>
    </source>
</evidence>
<name>A0ABV6UY23_9ACTN</name>
<keyword evidence="3" id="KW-1185">Reference proteome</keyword>
<dbReference type="RefSeq" id="WP_030256674.1">
    <property type="nucleotide sequence ID" value="NZ_JBHEZZ010000028.1"/>
</dbReference>
<keyword evidence="1" id="KW-1133">Transmembrane helix</keyword>
<protein>
    <recommendedName>
        <fullName evidence="4">DUF4386 family protein</fullName>
    </recommendedName>
</protein>